<organism evidence="6 7">
    <name type="scientific">Anaerococcus hydrogenalis ACS-025-V-Sch4</name>
    <dbReference type="NCBI Taxonomy" id="879306"/>
    <lineage>
        <taxon>Bacteria</taxon>
        <taxon>Bacillati</taxon>
        <taxon>Bacillota</taxon>
        <taxon>Tissierellia</taxon>
        <taxon>Tissierellales</taxon>
        <taxon>Peptoniphilaceae</taxon>
        <taxon>Anaerococcus</taxon>
    </lineage>
</organism>
<protein>
    <submittedName>
        <fullName evidence="6">Alanine racemase, N-terminal domain protein</fullName>
    </submittedName>
</protein>
<dbReference type="PROSITE" id="PS00395">
    <property type="entry name" value="ALANINE_RACEMASE"/>
    <property type="match status" value="1"/>
</dbReference>
<dbReference type="EMBL" id="AEXN01000011">
    <property type="protein sequence ID" value="EGC84433.1"/>
    <property type="molecule type" value="Genomic_DNA"/>
</dbReference>
<accession>F0GZK4</accession>
<keyword evidence="3" id="KW-0413">Isomerase</keyword>
<dbReference type="InterPro" id="IPR001608">
    <property type="entry name" value="Ala_racemase_N"/>
</dbReference>
<dbReference type="Pfam" id="PF01168">
    <property type="entry name" value="Ala_racemase_N"/>
    <property type="match status" value="1"/>
</dbReference>
<sequence length="141" mass="16031">MQENYLLVDLDKILNNIKLIKEKSINSKICAVLKADGYGLGALEIAKYINDQIDYIAVAQFKEAKYLRDNGIDKPILILGYLPLDKYKECSSLNIDVGIYDLDYARKINESITGSINCHILLDTGHTRLGFRDFEIEKIKT</sequence>
<keyword evidence="7" id="KW-1185">Reference proteome</keyword>
<evidence type="ECO:0000256" key="3">
    <source>
        <dbReference type="ARBA" id="ARBA00023235"/>
    </source>
</evidence>
<dbReference type="GO" id="GO:0005829">
    <property type="term" value="C:cytosol"/>
    <property type="evidence" value="ECO:0007669"/>
    <property type="project" value="TreeGrafter"/>
</dbReference>
<evidence type="ECO:0000259" key="5">
    <source>
        <dbReference type="Pfam" id="PF01168"/>
    </source>
</evidence>
<dbReference type="Proteomes" id="UP000005277">
    <property type="component" value="Unassembled WGS sequence"/>
</dbReference>
<dbReference type="RefSeq" id="WP_004816572.1">
    <property type="nucleotide sequence ID" value="NZ_AEXN01000011.1"/>
</dbReference>
<gene>
    <name evidence="6" type="ORF">HMPREF9246_0686</name>
</gene>
<dbReference type="InterPro" id="IPR020622">
    <property type="entry name" value="Ala_racemase_pyridoxalP-BS"/>
</dbReference>
<evidence type="ECO:0000256" key="1">
    <source>
        <dbReference type="ARBA" id="ARBA00001933"/>
    </source>
</evidence>
<dbReference type="GO" id="GO:0008784">
    <property type="term" value="F:alanine racemase activity"/>
    <property type="evidence" value="ECO:0007669"/>
    <property type="project" value="InterPro"/>
</dbReference>
<evidence type="ECO:0000313" key="7">
    <source>
        <dbReference type="Proteomes" id="UP000005277"/>
    </source>
</evidence>
<keyword evidence="2 4" id="KW-0663">Pyridoxal phosphate</keyword>
<dbReference type="SUPFAM" id="SSF51419">
    <property type="entry name" value="PLP-binding barrel"/>
    <property type="match status" value="1"/>
</dbReference>
<evidence type="ECO:0000256" key="2">
    <source>
        <dbReference type="ARBA" id="ARBA00022898"/>
    </source>
</evidence>
<dbReference type="GO" id="GO:0006522">
    <property type="term" value="P:alanine metabolic process"/>
    <property type="evidence" value="ECO:0007669"/>
    <property type="project" value="InterPro"/>
</dbReference>
<dbReference type="PANTHER" id="PTHR30511:SF0">
    <property type="entry name" value="ALANINE RACEMASE, CATABOLIC-RELATED"/>
    <property type="match status" value="1"/>
</dbReference>
<proteinExistence type="predicted"/>
<reference evidence="6 7" key="1">
    <citation type="submission" date="2011-01" db="EMBL/GenBank/DDBJ databases">
        <authorList>
            <person name="Durkin A.S."/>
            <person name="Madupu R."/>
            <person name="Torralba M."/>
            <person name="Gillis M."/>
            <person name="Methe B."/>
            <person name="Sutton G."/>
            <person name="Nelson K.E."/>
        </authorList>
    </citation>
    <scope>NUCLEOTIDE SEQUENCE [LARGE SCALE GENOMIC DNA]</scope>
    <source>
        <strain evidence="6 7">ACS-025-V-Sch4</strain>
    </source>
</reference>
<evidence type="ECO:0000256" key="4">
    <source>
        <dbReference type="PIRSR" id="PIRSR600821-50"/>
    </source>
</evidence>
<feature type="modified residue" description="N6-(pyridoxal phosphate)lysine" evidence="4">
    <location>
        <position position="34"/>
    </location>
</feature>
<name>F0GZK4_9FIRM</name>
<dbReference type="Gene3D" id="3.20.20.10">
    <property type="entry name" value="Alanine racemase"/>
    <property type="match status" value="1"/>
</dbReference>
<dbReference type="PANTHER" id="PTHR30511">
    <property type="entry name" value="ALANINE RACEMASE"/>
    <property type="match status" value="1"/>
</dbReference>
<dbReference type="PRINTS" id="PR00992">
    <property type="entry name" value="ALARACEMASE"/>
</dbReference>
<comment type="cofactor">
    <cofactor evidence="1 4">
        <name>pyridoxal 5'-phosphate</name>
        <dbReference type="ChEBI" id="CHEBI:597326"/>
    </cofactor>
</comment>
<comment type="caution">
    <text evidence="6">The sequence shown here is derived from an EMBL/GenBank/DDBJ whole genome shotgun (WGS) entry which is preliminary data.</text>
</comment>
<feature type="domain" description="Alanine racemase N-terminal" evidence="5">
    <location>
        <begin position="8"/>
        <end position="137"/>
    </location>
</feature>
<evidence type="ECO:0000313" key="6">
    <source>
        <dbReference type="EMBL" id="EGC84433.1"/>
    </source>
</evidence>
<dbReference type="AlphaFoldDB" id="F0GZK4"/>
<dbReference type="GO" id="GO:0030170">
    <property type="term" value="F:pyridoxal phosphate binding"/>
    <property type="evidence" value="ECO:0007669"/>
    <property type="project" value="TreeGrafter"/>
</dbReference>
<dbReference type="InterPro" id="IPR000821">
    <property type="entry name" value="Ala_racemase"/>
</dbReference>
<dbReference type="InterPro" id="IPR029066">
    <property type="entry name" value="PLP-binding_barrel"/>
</dbReference>